<feature type="region of interest" description="Disordered" evidence="1">
    <location>
        <begin position="95"/>
        <end position="114"/>
    </location>
</feature>
<evidence type="ECO:0000313" key="2">
    <source>
        <dbReference type="EMBL" id="MBX3892848.1"/>
    </source>
</evidence>
<organism evidence="2 3">
    <name type="scientific">Ralstonia pickettii</name>
    <name type="common">Burkholderia pickettii</name>
    <dbReference type="NCBI Taxonomy" id="329"/>
    <lineage>
        <taxon>Bacteria</taxon>
        <taxon>Pseudomonadati</taxon>
        <taxon>Pseudomonadota</taxon>
        <taxon>Betaproteobacteria</taxon>
        <taxon>Burkholderiales</taxon>
        <taxon>Burkholderiaceae</taxon>
        <taxon>Ralstonia</taxon>
    </lineage>
</organism>
<accession>A0AAW4QCP6</accession>
<dbReference type="EMBL" id="QGBI01000029">
    <property type="protein sequence ID" value="MBX3892848.1"/>
    <property type="molecule type" value="Genomic_DNA"/>
</dbReference>
<dbReference type="Proteomes" id="UP001199322">
    <property type="component" value="Unassembled WGS sequence"/>
</dbReference>
<protein>
    <recommendedName>
        <fullName evidence="4">HipA N-terminal subdomain 1 domain-containing protein</fullName>
    </recommendedName>
</protein>
<dbReference type="RefSeq" id="WP_042339242.1">
    <property type="nucleotide sequence ID" value="NZ_JAYMZP010000105.1"/>
</dbReference>
<evidence type="ECO:0008006" key="4">
    <source>
        <dbReference type="Google" id="ProtNLM"/>
    </source>
</evidence>
<evidence type="ECO:0000313" key="3">
    <source>
        <dbReference type="Proteomes" id="UP001199322"/>
    </source>
</evidence>
<comment type="caution">
    <text evidence="2">The sequence shown here is derived from an EMBL/GenBank/DDBJ whole genome shotgun (WGS) entry which is preliminary data.</text>
</comment>
<proteinExistence type="predicted"/>
<gene>
    <name evidence="2" type="ORF">DEE74_23550</name>
</gene>
<evidence type="ECO:0000256" key="1">
    <source>
        <dbReference type="SAM" id="MobiDB-lite"/>
    </source>
</evidence>
<sequence>MTQHYYPTEHQGKPATIMMGWDRPLQGFFMVIEDGQNRGKYIYSNLDDPELIQFGGLPPCLDPFLAKLEALGLSVPDVMLDAIELDAALNEGNRRVEYNRDGSVKPQENKSAGR</sequence>
<dbReference type="AlphaFoldDB" id="A0AAW4QCP6"/>
<reference evidence="2" key="1">
    <citation type="submission" date="2018-06" db="EMBL/GenBank/DDBJ databases">
        <authorList>
            <person name="O'Rourke A."/>
        </authorList>
    </citation>
    <scope>NUCLEOTIDE SEQUENCE</scope>
    <source>
        <strain evidence="2">132550021-3</strain>
    </source>
</reference>
<name>A0AAW4QCP6_RALPI</name>